<evidence type="ECO:0000313" key="4">
    <source>
        <dbReference type="Proteomes" id="UP000693970"/>
    </source>
</evidence>
<reference evidence="3" key="1">
    <citation type="journal article" date="2021" name="Sci. Rep.">
        <title>Diploid genomic architecture of Nitzschia inconspicua, an elite biomass production diatom.</title>
        <authorList>
            <person name="Oliver A."/>
            <person name="Podell S."/>
            <person name="Pinowska A."/>
            <person name="Traller J.C."/>
            <person name="Smith S.R."/>
            <person name="McClure R."/>
            <person name="Beliaev A."/>
            <person name="Bohutskyi P."/>
            <person name="Hill E.A."/>
            <person name="Rabines A."/>
            <person name="Zheng H."/>
            <person name="Allen L.Z."/>
            <person name="Kuo A."/>
            <person name="Grigoriev I.V."/>
            <person name="Allen A.E."/>
            <person name="Hazlebeck D."/>
            <person name="Allen E.E."/>
        </authorList>
    </citation>
    <scope>NUCLEOTIDE SEQUENCE</scope>
    <source>
        <strain evidence="3">Hildebrandi</strain>
    </source>
</reference>
<dbReference type="Proteomes" id="UP000693970">
    <property type="component" value="Unassembled WGS sequence"/>
</dbReference>
<keyword evidence="2" id="KW-0472">Membrane</keyword>
<comment type="caution">
    <text evidence="3">The sequence shown here is derived from an EMBL/GenBank/DDBJ whole genome shotgun (WGS) entry which is preliminary data.</text>
</comment>
<dbReference type="EMBL" id="JAGRRH010000007">
    <property type="protein sequence ID" value="KAG7367004.1"/>
    <property type="molecule type" value="Genomic_DNA"/>
</dbReference>
<proteinExistence type="predicted"/>
<sequence>MERPLVDVEQSIPWCCLFAALGGALEVAATAVTAIPAVREKEGIEVNQWIRWLSVLGNLTLAGIGSIFGHLIATWFGPVSIVIPYFFSSTLLCNMAIVGLLREPFNKNMRVGTLVIVVAVILLPVVGPTAQEGQIFSNLMSHWYSRLWFSFLLATAVVTGIIISTDVTRYSIRTRKIILLLARASSLCMNVTASRSFILGPTGAFLGVLIALKLASGTLYSSAIVVQSFAVEQSIFVPLNATTIIIVNALTGVIIWEEWRCVQSWLGYMCVFVLLGLGCDLLLSVPLLNSENPEYGLNKRVSTFIPARMSTLNIRRQSGYEHIADTPQFRSPKNRKPLDSLDETNSVTHSATDKSFSRRKSRVEAWREIVSPVLSTEKTGNANQDSIAIMESRFDATAGDN</sequence>
<keyword evidence="2" id="KW-0812">Transmembrane</keyword>
<feature type="transmembrane region" description="Helical" evidence="2">
    <location>
        <begin position="50"/>
        <end position="76"/>
    </location>
</feature>
<feature type="transmembrane region" description="Helical" evidence="2">
    <location>
        <begin position="147"/>
        <end position="165"/>
    </location>
</feature>
<feature type="transmembrane region" description="Helical" evidence="2">
    <location>
        <begin position="235"/>
        <end position="256"/>
    </location>
</feature>
<reference evidence="3" key="2">
    <citation type="submission" date="2021-04" db="EMBL/GenBank/DDBJ databases">
        <authorList>
            <person name="Podell S."/>
        </authorList>
    </citation>
    <scope>NUCLEOTIDE SEQUENCE</scope>
    <source>
        <strain evidence="3">Hildebrandi</strain>
    </source>
</reference>
<name>A0A9K3Q3H2_9STRA</name>
<dbReference type="AlphaFoldDB" id="A0A9K3Q3H2"/>
<accession>A0A9K3Q3H2</accession>
<organism evidence="3 4">
    <name type="scientific">Nitzschia inconspicua</name>
    <dbReference type="NCBI Taxonomy" id="303405"/>
    <lineage>
        <taxon>Eukaryota</taxon>
        <taxon>Sar</taxon>
        <taxon>Stramenopiles</taxon>
        <taxon>Ochrophyta</taxon>
        <taxon>Bacillariophyta</taxon>
        <taxon>Bacillariophyceae</taxon>
        <taxon>Bacillariophycidae</taxon>
        <taxon>Bacillariales</taxon>
        <taxon>Bacillariaceae</taxon>
        <taxon>Nitzschia</taxon>
    </lineage>
</organism>
<feature type="transmembrane region" description="Helical" evidence="2">
    <location>
        <begin position="204"/>
        <end position="223"/>
    </location>
</feature>
<keyword evidence="4" id="KW-1185">Reference proteome</keyword>
<feature type="transmembrane region" description="Helical" evidence="2">
    <location>
        <begin position="108"/>
        <end position="127"/>
    </location>
</feature>
<evidence type="ECO:0000256" key="2">
    <source>
        <dbReference type="SAM" id="Phobius"/>
    </source>
</evidence>
<dbReference type="OrthoDB" id="54285at2759"/>
<feature type="transmembrane region" description="Helical" evidence="2">
    <location>
        <begin position="82"/>
        <end position="101"/>
    </location>
</feature>
<feature type="transmembrane region" description="Helical" evidence="2">
    <location>
        <begin position="12"/>
        <end position="38"/>
    </location>
</feature>
<evidence type="ECO:0000313" key="3">
    <source>
        <dbReference type="EMBL" id="KAG7367004.1"/>
    </source>
</evidence>
<gene>
    <name evidence="3" type="ORF">IV203_029674</name>
</gene>
<keyword evidence="2" id="KW-1133">Transmembrane helix</keyword>
<feature type="region of interest" description="Disordered" evidence="1">
    <location>
        <begin position="325"/>
        <end position="356"/>
    </location>
</feature>
<protein>
    <submittedName>
        <fullName evidence="3">Uncharacterized protein</fullName>
    </submittedName>
</protein>
<evidence type="ECO:0000256" key="1">
    <source>
        <dbReference type="SAM" id="MobiDB-lite"/>
    </source>
</evidence>
<feature type="transmembrane region" description="Helical" evidence="2">
    <location>
        <begin position="262"/>
        <end position="283"/>
    </location>
</feature>